<proteinExistence type="predicted"/>
<sequence>MRSPHLILIAAVSCFSWLGSCQTGHQRTSIRTDKSRDRDALHSSQNLNDLAAAAANGQSNEELELDQRLYDALDGVDRARTTGASLVEPMRVYTAAEMPRKTGPRNGHAYDATAQFHTADDGDFRQGFEENFKPHDLCDWWNSGQQNDELTWSESADRILRVIGNGVVKNGYNMFLVPGQTAGISFIHFLIQYL</sequence>
<evidence type="ECO:0000313" key="2">
    <source>
        <dbReference type="Proteomes" id="UP000887566"/>
    </source>
</evidence>
<accession>A0A914WZI0</accession>
<organism evidence="2 3">
    <name type="scientific">Plectus sambesii</name>
    <dbReference type="NCBI Taxonomy" id="2011161"/>
    <lineage>
        <taxon>Eukaryota</taxon>
        <taxon>Metazoa</taxon>
        <taxon>Ecdysozoa</taxon>
        <taxon>Nematoda</taxon>
        <taxon>Chromadorea</taxon>
        <taxon>Plectida</taxon>
        <taxon>Plectina</taxon>
        <taxon>Plectoidea</taxon>
        <taxon>Plectidae</taxon>
        <taxon>Plectus</taxon>
    </lineage>
</organism>
<reference evidence="3" key="1">
    <citation type="submission" date="2022-11" db="UniProtKB">
        <authorList>
            <consortium name="WormBaseParasite"/>
        </authorList>
    </citation>
    <scope>IDENTIFICATION</scope>
</reference>
<dbReference type="Proteomes" id="UP000887566">
    <property type="component" value="Unplaced"/>
</dbReference>
<evidence type="ECO:0000256" key="1">
    <source>
        <dbReference type="SAM" id="SignalP"/>
    </source>
</evidence>
<feature type="signal peptide" evidence="1">
    <location>
        <begin position="1"/>
        <end position="21"/>
    </location>
</feature>
<protein>
    <submittedName>
        <fullName evidence="3">RxLR effector protein</fullName>
    </submittedName>
</protein>
<keyword evidence="2" id="KW-1185">Reference proteome</keyword>
<dbReference type="PROSITE" id="PS51257">
    <property type="entry name" value="PROKAR_LIPOPROTEIN"/>
    <property type="match status" value="1"/>
</dbReference>
<evidence type="ECO:0000313" key="3">
    <source>
        <dbReference type="WBParaSite" id="PSAMB.scaffold5709size11044.g27187.t1"/>
    </source>
</evidence>
<keyword evidence="1" id="KW-0732">Signal</keyword>
<name>A0A914WZI0_9BILA</name>
<dbReference type="WBParaSite" id="PSAMB.scaffold5709size11044.g27187.t1">
    <property type="protein sequence ID" value="PSAMB.scaffold5709size11044.g27187.t1"/>
    <property type="gene ID" value="PSAMB.scaffold5709size11044.g27187"/>
</dbReference>
<feature type="chain" id="PRO_5037664294" evidence="1">
    <location>
        <begin position="22"/>
        <end position="194"/>
    </location>
</feature>
<dbReference type="AlphaFoldDB" id="A0A914WZI0"/>